<reference evidence="5 6" key="1">
    <citation type="submission" date="2017-06" db="EMBL/GenBank/DDBJ databases">
        <title>Description of Avrilella dinanensis gen. nov. sp. nov.</title>
        <authorList>
            <person name="Leyer C."/>
            <person name="Sassi M."/>
            <person name="Minet J."/>
            <person name="Kayal S."/>
            <person name="Cattoir V."/>
        </authorList>
    </citation>
    <scope>NUCLEOTIDE SEQUENCE [LARGE SCALE GENOMIC DNA]</scope>
    <source>
        <strain evidence="5 6">UR159</strain>
    </source>
</reference>
<keyword evidence="3" id="KW-0560">Oxidoreductase</keyword>
<dbReference type="RefSeq" id="WP_100677910.1">
    <property type="nucleotide sequence ID" value="NZ_NIPO01000001.1"/>
</dbReference>
<evidence type="ECO:0000256" key="2">
    <source>
        <dbReference type="ARBA" id="ARBA00022857"/>
    </source>
</evidence>
<dbReference type="Gene3D" id="3.40.309.10">
    <property type="entry name" value="Aldehyde Dehydrogenase, Chain A, domain 2"/>
    <property type="match status" value="1"/>
</dbReference>
<evidence type="ECO:0000313" key="5">
    <source>
        <dbReference type="EMBL" id="PJR04350.1"/>
    </source>
</evidence>
<name>A0A2M9R672_9FLAO</name>
<dbReference type="InterPro" id="IPR016163">
    <property type="entry name" value="Ald_DH_C"/>
</dbReference>
<dbReference type="OrthoDB" id="9762913at2"/>
<gene>
    <name evidence="5" type="ORF">CDL10_07230</name>
</gene>
<comment type="caution">
    <text evidence="5">The sequence shown here is derived from an EMBL/GenBank/DDBJ whole genome shotgun (WGS) entry which is preliminary data.</text>
</comment>
<evidence type="ECO:0000256" key="3">
    <source>
        <dbReference type="ARBA" id="ARBA00023002"/>
    </source>
</evidence>
<dbReference type="PANTHER" id="PTHR43217">
    <property type="entry name" value="SUCCINATE SEMIALDEHYDE DEHYDROGENASE [NAD(P)+] SAD"/>
    <property type="match status" value="1"/>
</dbReference>
<dbReference type="AlphaFoldDB" id="A0A2M9R672"/>
<dbReference type="CDD" id="cd07100">
    <property type="entry name" value="ALDH_SSADH1_GabD1"/>
    <property type="match status" value="1"/>
</dbReference>
<accession>A0A2M9R672</accession>
<dbReference type="Pfam" id="PF00171">
    <property type="entry name" value="Aldedh"/>
    <property type="match status" value="1"/>
</dbReference>
<dbReference type="GO" id="GO:0004777">
    <property type="term" value="F:succinate-semialdehyde dehydrogenase (NAD+) activity"/>
    <property type="evidence" value="ECO:0007669"/>
    <property type="project" value="TreeGrafter"/>
</dbReference>
<dbReference type="FunFam" id="3.40.309.10:FF:000009">
    <property type="entry name" value="Aldehyde dehydrogenase A"/>
    <property type="match status" value="1"/>
</dbReference>
<evidence type="ECO:0000259" key="4">
    <source>
        <dbReference type="Pfam" id="PF00171"/>
    </source>
</evidence>
<feature type="domain" description="Aldehyde dehydrogenase" evidence="4">
    <location>
        <begin position="12"/>
        <end position="431"/>
    </location>
</feature>
<dbReference type="InterPro" id="IPR015590">
    <property type="entry name" value="Aldehyde_DH_dom"/>
</dbReference>
<proteinExistence type="inferred from homology"/>
<dbReference type="InterPro" id="IPR044148">
    <property type="entry name" value="ALDH_GabD1-like"/>
</dbReference>
<dbReference type="InterPro" id="IPR047110">
    <property type="entry name" value="GABD/Sad-like"/>
</dbReference>
<keyword evidence="6" id="KW-1185">Reference proteome</keyword>
<comment type="similarity">
    <text evidence="1">Belongs to the aldehyde dehydrogenase family.</text>
</comment>
<evidence type="ECO:0000313" key="6">
    <source>
        <dbReference type="Proteomes" id="UP000231960"/>
    </source>
</evidence>
<dbReference type="PANTHER" id="PTHR43217:SF1">
    <property type="entry name" value="SUCCINATE SEMIALDEHYDE DEHYDROGENASE [NAD(P)+] SAD"/>
    <property type="match status" value="1"/>
</dbReference>
<dbReference type="EMBL" id="NIPO01000001">
    <property type="protein sequence ID" value="PJR04350.1"/>
    <property type="molecule type" value="Genomic_DNA"/>
</dbReference>
<dbReference type="Gene3D" id="3.40.605.10">
    <property type="entry name" value="Aldehyde Dehydrogenase, Chain A, domain 1"/>
    <property type="match status" value="1"/>
</dbReference>
<keyword evidence="2" id="KW-0521">NADP</keyword>
<dbReference type="GO" id="GO:0004030">
    <property type="term" value="F:aldehyde dehydrogenase [NAD(P)+] activity"/>
    <property type="evidence" value="ECO:0007669"/>
    <property type="project" value="InterPro"/>
</dbReference>
<sequence>MHTISLQQAFEKTEKMQQSFVRWKSLPLTERITGVKKIRQNLLDNLEHYAKAITEDMHKPIAQSKAEVKKCAYLCDYYIDNAQHYLQPRTIETGWSKSYITFEPLGVLLGVMPWNYPFWQVFRFVIPNLILGNTFVLKHASNVPLSAKLLQEAVNVACDDYPVYLNLFLPGKEVSEVIAHSVVKAVSLTGSEAAGRSVAETAGKYLKKCVLELGGSNALIVLNDADLDKTIDKAVQARMQNAGQSCIAAKRILVHRSIYDEFLKRYIDRVKQLKTGDKWDETTEIGAMAREDLAIELDNQIQKSVAMGAKVCIGGHRKDAFFEPTVLTDVTADMPVFTEETFGPVAVLMPFDTDDEAVKLSNQSSFGLGVSLFTADVQKAENMAKRFDEGSVYINEMTISDPAVPFGGVKNSGYGRELSQFAMYEFANIKPVVVK</sequence>
<organism evidence="5 6">
    <name type="scientific">Avrilella dinanensis</name>
    <dbReference type="NCBI Taxonomy" id="2008672"/>
    <lineage>
        <taxon>Bacteria</taxon>
        <taxon>Pseudomonadati</taxon>
        <taxon>Bacteroidota</taxon>
        <taxon>Flavobacteriia</taxon>
        <taxon>Flavobacteriales</taxon>
        <taxon>Flavobacteriaceae</taxon>
        <taxon>Avrilella</taxon>
    </lineage>
</organism>
<evidence type="ECO:0000256" key="1">
    <source>
        <dbReference type="ARBA" id="ARBA00009986"/>
    </source>
</evidence>
<dbReference type="InterPro" id="IPR016162">
    <property type="entry name" value="Ald_DH_N"/>
</dbReference>
<dbReference type="SUPFAM" id="SSF53720">
    <property type="entry name" value="ALDH-like"/>
    <property type="match status" value="1"/>
</dbReference>
<dbReference type="InterPro" id="IPR016161">
    <property type="entry name" value="Ald_DH/histidinol_DH"/>
</dbReference>
<dbReference type="Proteomes" id="UP000231960">
    <property type="component" value="Unassembled WGS sequence"/>
</dbReference>
<protein>
    <submittedName>
        <fullName evidence="5">Succinate-semialdehyde dehydrogenase</fullName>
    </submittedName>
</protein>